<sequence length="93" mass="11044">MEKVLVWKAYIFSVIFPPAGLFYFVKYFFFIEEDNSKKTALTCLILAIISIYINIWMFKYLFSQPIQTDSQSSEFLEELITPENQQILKDLLK</sequence>
<organism evidence="2 3">
    <name type="scientific">Candidatus Gottesmanbacteria bacterium RIFCSPHIGHO2_01_FULL_40_15</name>
    <dbReference type="NCBI Taxonomy" id="1798376"/>
    <lineage>
        <taxon>Bacteria</taxon>
        <taxon>Candidatus Gottesmaniibacteriota</taxon>
    </lineage>
</organism>
<feature type="transmembrane region" description="Helical" evidence="1">
    <location>
        <begin position="41"/>
        <end position="62"/>
    </location>
</feature>
<dbReference type="AlphaFoldDB" id="A0A1F5Z662"/>
<dbReference type="EMBL" id="MFJF01000008">
    <property type="protein sequence ID" value="OGG07855.1"/>
    <property type="molecule type" value="Genomic_DNA"/>
</dbReference>
<reference evidence="2 3" key="1">
    <citation type="journal article" date="2016" name="Nat. Commun.">
        <title>Thousands of microbial genomes shed light on interconnected biogeochemical processes in an aquifer system.</title>
        <authorList>
            <person name="Anantharaman K."/>
            <person name="Brown C.T."/>
            <person name="Hug L.A."/>
            <person name="Sharon I."/>
            <person name="Castelle C.J."/>
            <person name="Probst A.J."/>
            <person name="Thomas B.C."/>
            <person name="Singh A."/>
            <person name="Wilkins M.J."/>
            <person name="Karaoz U."/>
            <person name="Brodie E.L."/>
            <person name="Williams K.H."/>
            <person name="Hubbard S.S."/>
            <person name="Banfield J.F."/>
        </authorList>
    </citation>
    <scope>NUCLEOTIDE SEQUENCE [LARGE SCALE GENOMIC DNA]</scope>
</reference>
<evidence type="ECO:0000256" key="1">
    <source>
        <dbReference type="SAM" id="Phobius"/>
    </source>
</evidence>
<proteinExistence type="predicted"/>
<evidence type="ECO:0000313" key="2">
    <source>
        <dbReference type="EMBL" id="OGG07855.1"/>
    </source>
</evidence>
<gene>
    <name evidence="2" type="ORF">A2777_03280</name>
</gene>
<evidence type="ECO:0000313" key="3">
    <source>
        <dbReference type="Proteomes" id="UP000177354"/>
    </source>
</evidence>
<accession>A0A1F5Z662</accession>
<protein>
    <submittedName>
        <fullName evidence="2">Uncharacterized protein</fullName>
    </submittedName>
</protein>
<keyword evidence="1" id="KW-0812">Transmembrane</keyword>
<keyword evidence="1" id="KW-0472">Membrane</keyword>
<name>A0A1F5Z662_9BACT</name>
<feature type="transmembrane region" description="Helical" evidence="1">
    <location>
        <begin position="6"/>
        <end position="29"/>
    </location>
</feature>
<dbReference type="Proteomes" id="UP000177354">
    <property type="component" value="Unassembled WGS sequence"/>
</dbReference>
<keyword evidence="1" id="KW-1133">Transmembrane helix</keyword>
<comment type="caution">
    <text evidence="2">The sequence shown here is derived from an EMBL/GenBank/DDBJ whole genome shotgun (WGS) entry which is preliminary data.</text>
</comment>